<feature type="region of interest" description="Disordered" evidence="1">
    <location>
        <begin position="725"/>
        <end position="749"/>
    </location>
</feature>
<feature type="transmembrane region" description="Helical" evidence="2">
    <location>
        <begin position="116"/>
        <end position="138"/>
    </location>
</feature>
<organism evidence="4 5">
    <name type="scientific">Nocardioides cavernae</name>
    <dbReference type="NCBI Taxonomy" id="1921566"/>
    <lineage>
        <taxon>Bacteria</taxon>
        <taxon>Bacillati</taxon>
        <taxon>Actinomycetota</taxon>
        <taxon>Actinomycetes</taxon>
        <taxon>Propionibacteriales</taxon>
        <taxon>Nocardioidaceae</taxon>
        <taxon>Nocardioides</taxon>
    </lineage>
</organism>
<feature type="domain" description="Transglutaminase-like" evidence="3">
    <location>
        <begin position="423"/>
        <end position="522"/>
    </location>
</feature>
<dbReference type="Proteomes" id="UP000549911">
    <property type="component" value="Unassembled WGS sequence"/>
</dbReference>
<evidence type="ECO:0000256" key="2">
    <source>
        <dbReference type="SAM" id="Phobius"/>
    </source>
</evidence>
<name>A0A7Y9H6C2_9ACTN</name>
<evidence type="ECO:0000256" key="1">
    <source>
        <dbReference type="SAM" id="MobiDB-lite"/>
    </source>
</evidence>
<keyword evidence="5" id="KW-1185">Reference proteome</keyword>
<feature type="compositionally biased region" description="Basic and acidic residues" evidence="1">
    <location>
        <begin position="732"/>
        <end position="741"/>
    </location>
</feature>
<proteinExistence type="predicted"/>
<feature type="transmembrane region" description="Helical" evidence="2">
    <location>
        <begin position="591"/>
        <end position="612"/>
    </location>
</feature>
<protein>
    <recommendedName>
        <fullName evidence="3">Transglutaminase-like domain-containing protein</fullName>
    </recommendedName>
</protein>
<dbReference type="Pfam" id="PF01841">
    <property type="entry name" value="Transglut_core"/>
    <property type="match status" value="1"/>
</dbReference>
<reference evidence="4 5" key="2">
    <citation type="submission" date="2020-08" db="EMBL/GenBank/DDBJ databases">
        <title>The Agave Microbiome: Exploring the role of microbial communities in plant adaptations to desert environments.</title>
        <authorList>
            <person name="Partida-Martinez L.P."/>
        </authorList>
    </citation>
    <scope>NUCLEOTIDE SEQUENCE [LARGE SCALE GENOMIC DNA]</scope>
    <source>
        <strain evidence="4 5">AT2.17</strain>
    </source>
</reference>
<accession>A0A7Y9H6C2</accession>
<keyword evidence="2" id="KW-0472">Membrane</keyword>
<dbReference type="AlphaFoldDB" id="A0A7Y9H6C2"/>
<gene>
    <name evidence="4" type="ORF">F4692_003885</name>
</gene>
<dbReference type="EMBL" id="JACCBW010000006">
    <property type="protein sequence ID" value="NYE38734.1"/>
    <property type="molecule type" value="Genomic_DNA"/>
</dbReference>
<feature type="transmembrane region" description="Helical" evidence="2">
    <location>
        <begin position="145"/>
        <end position="163"/>
    </location>
</feature>
<feature type="region of interest" description="Disordered" evidence="1">
    <location>
        <begin position="531"/>
        <end position="585"/>
    </location>
</feature>
<keyword evidence="2" id="KW-0812">Transmembrane</keyword>
<feature type="transmembrane region" description="Helical" evidence="2">
    <location>
        <begin position="58"/>
        <end position="79"/>
    </location>
</feature>
<feature type="compositionally biased region" description="Basic and acidic residues" evidence="1">
    <location>
        <begin position="565"/>
        <end position="575"/>
    </location>
</feature>
<evidence type="ECO:0000313" key="4">
    <source>
        <dbReference type="EMBL" id="NYE38734.1"/>
    </source>
</evidence>
<feature type="transmembrane region" description="Helical" evidence="2">
    <location>
        <begin position="32"/>
        <end position="51"/>
    </location>
</feature>
<evidence type="ECO:0000313" key="5">
    <source>
        <dbReference type="Proteomes" id="UP000549911"/>
    </source>
</evidence>
<dbReference type="InterPro" id="IPR002931">
    <property type="entry name" value="Transglutaminase-like"/>
</dbReference>
<dbReference type="RefSeq" id="WP_179621371.1">
    <property type="nucleotide sequence ID" value="NZ_JACCBW010000006.1"/>
</dbReference>
<sequence>MTRRGTALDVSAVLLLVAIALSVLDDTFADRSYLVVGLVPGVGLVVLALMTRHLDEGVWWYALGAVVAFAPLAAIFALGRPGPYVVPTLDTMAEVMGDLTRAPSVLVSTAPPVDTAGQVMLVPFVLGYFGVGFAAWLALGTRSPVAPAVPLVLTMAGAIPLGVLVPAYLVPRGILFALLLVVWVSARGTRRESAPGTAARGAAGRTAAAVVIVGLVSSATSVAMPDRDESDRVLLRGDGNSDLVAGAAGSVLPEQGAARRPLFRVTGVPEGRRLRLAVLDSYDGFLWAPADVTPGSDGYGTFKRIGQEVTAPYVGTSVEVRVEMLGGYTGDWLPLLGALTSLDLEEFDGRTQLDDVRYNLATSSALVVGGVDPRDDYTFTAELLPDDLARGDEAAVAAADQRQPAGEFLDDHLAPFERADVAPLGRVLLLARYLRTRGATRFSGESLQGPDDLGTNMLGSRTMTGTPFQYAALMALGASRLGVPGRVVTGAVPGPRGVVRAQDVGVWVELQLADGTWRTLEPRRYVGAELVREEQDDPGGDDPGRFVADLLDRADDGGGLGTPDSDERPPRRGQDEPTEEDETDPAAAADVLRAVLVLGVVVLALLLLVAPAKLVRRRWRRRASSWTAIYVNGWQEVLDTARDRGTPVPESWSRVAQAGLLGAGTELARRADAAVFAPGRPDDDADDYWQACQELRAELLAAASRRRRWWSRVNPASLVAGWARRRSPASVREVRHEDGGARRQYATRA</sequence>
<comment type="caution">
    <text evidence="4">The sequence shown here is derived from an EMBL/GenBank/DDBJ whole genome shotgun (WGS) entry which is preliminary data.</text>
</comment>
<reference evidence="4 5" key="1">
    <citation type="submission" date="2020-07" db="EMBL/GenBank/DDBJ databases">
        <authorList>
            <person name="Partida-Martinez L."/>
            <person name="Huntemann M."/>
            <person name="Clum A."/>
            <person name="Wang J."/>
            <person name="Palaniappan K."/>
            <person name="Ritter S."/>
            <person name="Chen I.-M."/>
            <person name="Stamatis D."/>
            <person name="Reddy T."/>
            <person name="O'Malley R."/>
            <person name="Daum C."/>
            <person name="Shapiro N."/>
            <person name="Ivanova N."/>
            <person name="Kyrpides N."/>
            <person name="Woyke T."/>
        </authorList>
    </citation>
    <scope>NUCLEOTIDE SEQUENCE [LARGE SCALE GENOMIC DNA]</scope>
    <source>
        <strain evidence="4 5">AT2.17</strain>
    </source>
</reference>
<keyword evidence="2" id="KW-1133">Transmembrane helix</keyword>
<evidence type="ECO:0000259" key="3">
    <source>
        <dbReference type="Pfam" id="PF01841"/>
    </source>
</evidence>